<dbReference type="OrthoDB" id="10515831at2759"/>
<evidence type="ECO:0000256" key="1">
    <source>
        <dbReference type="SAM" id="MobiDB-lite"/>
    </source>
</evidence>
<organism evidence="5">
    <name type="scientific">Thrips palmi</name>
    <name type="common">Melon thrips</name>
    <dbReference type="NCBI Taxonomy" id="161013"/>
    <lineage>
        <taxon>Eukaryota</taxon>
        <taxon>Metazoa</taxon>
        <taxon>Ecdysozoa</taxon>
        <taxon>Arthropoda</taxon>
        <taxon>Hexapoda</taxon>
        <taxon>Insecta</taxon>
        <taxon>Pterygota</taxon>
        <taxon>Neoptera</taxon>
        <taxon>Paraneoptera</taxon>
        <taxon>Thysanoptera</taxon>
        <taxon>Terebrantia</taxon>
        <taxon>Thripoidea</taxon>
        <taxon>Thripidae</taxon>
        <taxon>Thrips</taxon>
    </lineage>
</organism>
<evidence type="ECO:0000313" key="5">
    <source>
        <dbReference type="RefSeq" id="XP_034254361.1"/>
    </source>
</evidence>
<feature type="signal peptide" evidence="3">
    <location>
        <begin position="1"/>
        <end position="30"/>
    </location>
</feature>
<keyword evidence="2" id="KW-1133">Transmembrane helix</keyword>
<keyword evidence="2" id="KW-0812">Transmembrane</keyword>
<reference evidence="5" key="1">
    <citation type="submission" date="2025-08" db="UniProtKB">
        <authorList>
            <consortium name="RefSeq"/>
        </authorList>
    </citation>
    <scope>IDENTIFICATION</scope>
    <source>
        <tissue evidence="5">Total insect</tissue>
    </source>
</reference>
<protein>
    <submittedName>
        <fullName evidence="5">Uncharacterized protein LOC117653098</fullName>
    </submittedName>
</protein>
<evidence type="ECO:0000313" key="4">
    <source>
        <dbReference type="Proteomes" id="UP000515158"/>
    </source>
</evidence>
<feature type="region of interest" description="Disordered" evidence="1">
    <location>
        <begin position="331"/>
        <end position="352"/>
    </location>
</feature>
<evidence type="ECO:0000256" key="3">
    <source>
        <dbReference type="SAM" id="SignalP"/>
    </source>
</evidence>
<evidence type="ECO:0000256" key="2">
    <source>
        <dbReference type="SAM" id="Phobius"/>
    </source>
</evidence>
<feature type="region of interest" description="Disordered" evidence="1">
    <location>
        <begin position="69"/>
        <end position="89"/>
    </location>
</feature>
<sequence length="465" mass="50826">MPAKPSQRRTAALLLSSLAVLTAYTACTHALPDEDLPRHRRNDRAPHSPAVGDAAEVRVEGRGDHFELISTSSQNKAPPEDKVASSDLPAADKQYDYPLVRPVYAPFVTRPSSYAVPYVEILDHHRDPPFSKPSHFVTGSPMVSTVVVQDMSQTPLRPHEEVTSLVDNFQHLGPTKIPFTDVQVVTRPIGGADKKPNFTDKLEETSLEHGGGGDSDEDLEEDDDDDDNEELLENPPNLDLGGIVEDVVRKVFQENPVLHDAAELAPRPEVGVKTWPCPPVTCCTRPATKAKDAKDAKQAKRRCSTFVNCVAGRSPGCPLRAERVPQALALTTPSNGYSNTTGPKADVRVGEPQPRFKKKKILKKKKKLLKKFLLPLLLAYKLLFLMVVPMMVNGMMMMMSSSGMAGFFFALIGASITMGGYSRSSQHSHPVTETKTRTEVVTVAGSDWSGQESRLESTSVVPAED</sequence>
<dbReference type="Proteomes" id="UP000515158">
    <property type="component" value="Unplaced"/>
</dbReference>
<accession>A0A6P9AFI4</accession>
<feature type="compositionally biased region" description="Polar residues" evidence="1">
    <location>
        <begin position="331"/>
        <end position="342"/>
    </location>
</feature>
<dbReference type="InParanoid" id="A0A6P9AFI4"/>
<feature type="compositionally biased region" description="Acidic residues" evidence="1">
    <location>
        <begin position="214"/>
        <end position="232"/>
    </location>
</feature>
<proteinExistence type="predicted"/>
<dbReference type="GeneID" id="117653098"/>
<name>A0A6P9AFI4_THRPL</name>
<gene>
    <name evidence="5" type="primary">LOC117653098</name>
</gene>
<feature type="transmembrane region" description="Helical" evidence="2">
    <location>
        <begin position="404"/>
        <end position="421"/>
    </location>
</feature>
<dbReference type="AlphaFoldDB" id="A0A6P9AFI4"/>
<feature type="region of interest" description="Disordered" evidence="1">
    <location>
        <begin position="31"/>
        <end position="55"/>
    </location>
</feature>
<feature type="chain" id="PRO_5027895349" evidence="3">
    <location>
        <begin position="31"/>
        <end position="465"/>
    </location>
</feature>
<feature type="region of interest" description="Disordered" evidence="1">
    <location>
        <begin position="189"/>
        <end position="240"/>
    </location>
</feature>
<feature type="compositionally biased region" description="Basic and acidic residues" evidence="1">
    <location>
        <begin position="192"/>
        <end position="207"/>
    </location>
</feature>
<dbReference type="RefSeq" id="XP_034254361.1">
    <property type="nucleotide sequence ID" value="XM_034398470.1"/>
</dbReference>
<keyword evidence="4" id="KW-1185">Reference proteome</keyword>
<dbReference type="KEGG" id="tpal:117653098"/>
<keyword evidence="2" id="KW-0472">Membrane</keyword>
<feature type="transmembrane region" description="Helical" evidence="2">
    <location>
        <begin position="372"/>
        <end position="392"/>
    </location>
</feature>
<keyword evidence="3" id="KW-0732">Signal</keyword>